<reference evidence="7" key="2">
    <citation type="submission" date="2017-02" db="EMBL/GenBank/DDBJ databases">
        <title>Sunflower complete genome.</title>
        <authorList>
            <person name="Langlade N."/>
            <person name="Munos S."/>
        </authorList>
    </citation>
    <scope>NUCLEOTIDE SEQUENCE [LARGE SCALE GENOMIC DNA]</scope>
    <source>
        <tissue evidence="7">Leaves</tissue>
    </source>
</reference>
<dbReference type="PANTHER" id="PTHR36527:SF3">
    <property type="entry name" value="OS01G0282866 PROTEIN"/>
    <property type="match status" value="1"/>
</dbReference>
<dbReference type="GO" id="GO:0003924">
    <property type="term" value="F:GTPase activity"/>
    <property type="evidence" value="ECO:0007669"/>
    <property type="project" value="InterPro"/>
</dbReference>
<dbReference type="EMBL" id="CM007905">
    <property type="protein sequence ID" value="OTF90970.1"/>
    <property type="molecule type" value="Genomic_DNA"/>
</dbReference>
<keyword evidence="2" id="KW-0493">Microtubule</keyword>
<dbReference type="EMBL" id="MNCJ02000331">
    <property type="protein sequence ID" value="KAF5758695.1"/>
    <property type="molecule type" value="Genomic_DNA"/>
</dbReference>
<dbReference type="AlphaFoldDB" id="A0A251RWZ6"/>
<dbReference type="STRING" id="4232.A0A251RWZ6"/>
<evidence type="ECO:0000313" key="6">
    <source>
        <dbReference type="EMBL" id="KAF5758695.1"/>
    </source>
</evidence>
<dbReference type="GO" id="GO:0005525">
    <property type="term" value="F:GTP binding"/>
    <property type="evidence" value="ECO:0007669"/>
    <property type="project" value="UniProtKB-KW"/>
</dbReference>
<dbReference type="Proteomes" id="UP000215914">
    <property type="component" value="Chromosome 16"/>
</dbReference>
<dbReference type="EC" id="2.4.2.1" evidence="6"/>
<dbReference type="GO" id="GO:0007017">
    <property type="term" value="P:microtubule-based process"/>
    <property type="evidence" value="ECO:0007669"/>
    <property type="project" value="InterPro"/>
</dbReference>
<name>A0A251RWZ6_HELAN</name>
<dbReference type="InParanoid" id="A0A251RWZ6"/>
<dbReference type="Pfam" id="PF00091">
    <property type="entry name" value="Tubulin"/>
    <property type="match status" value="1"/>
</dbReference>
<feature type="domain" description="Tubulin/FtsZ GTPase" evidence="5">
    <location>
        <begin position="19"/>
        <end position="111"/>
    </location>
</feature>
<dbReference type="GO" id="GO:0005874">
    <property type="term" value="C:microtubule"/>
    <property type="evidence" value="ECO:0007669"/>
    <property type="project" value="UniProtKB-KW"/>
</dbReference>
<dbReference type="SUPFAM" id="SSF52490">
    <property type="entry name" value="Tubulin nucleotide-binding domain-like"/>
    <property type="match status" value="1"/>
</dbReference>
<evidence type="ECO:0000313" key="8">
    <source>
        <dbReference type="Proteomes" id="UP000215914"/>
    </source>
</evidence>
<keyword evidence="6" id="KW-0328">Glycosyltransferase</keyword>
<comment type="similarity">
    <text evidence="1">Belongs to the tubulin family.</text>
</comment>
<dbReference type="PRINTS" id="PR01161">
    <property type="entry name" value="TUBULIN"/>
</dbReference>
<accession>A0A251RWZ6</accession>
<proteinExistence type="inferred from homology"/>
<evidence type="ECO:0000313" key="7">
    <source>
        <dbReference type="EMBL" id="OTF90970.1"/>
    </source>
</evidence>
<dbReference type="InterPro" id="IPR002453">
    <property type="entry name" value="Beta_tubulin"/>
</dbReference>
<dbReference type="Gene3D" id="3.40.50.1440">
    <property type="entry name" value="Tubulin/FtsZ, GTPase domain"/>
    <property type="match status" value="1"/>
</dbReference>
<dbReference type="InterPro" id="IPR036525">
    <property type="entry name" value="Tubulin/FtsZ_GTPase_sf"/>
</dbReference>
<sequence length="117" mass="13402">MFPYKMPALTLTPPCKMREILHIQGGQCDNQIGAKFWEVVCAEHDIYVTGKYIGDSELQLKHINVYYNEATNGRFIPRTVRMDVEPGTMDNLRSGVYSQIFEPDNFVRGEGGGGWWR</sequence>
<evidence type="ECO:0000256" key="3">
    <source>
        <dbReference type="ARBA" id="ARBA00022741"/>
    </source>
</evidence>
<dbReference type="InterPro" id="IPR003008">
    <property type="entry name" value="Tubulin_FtsZ_GTPase"/>
</dbReference>
<keyword evidence="8" id="KW-1185">Reference proteome</keyword>
<evidence type="ECO:0000256" key="1">
    <source>
        <dbReference type="ARBA" id="ARBA00009636"/>
    </source>
</evidence>
<keyword evidence="4" id="KW-0342">GTP-binding</keyword>
<dbReference type="Gramene" id="mRNA:HanXRQr2_Chr16g0732241">
    <property type="protein sequence ID" value="mRNA:HanXRQr2_Chr16g0732241"/>
    <property type="gene ID" value="HanXRQr2_Chr16g0732241"/>
</dbReference>
<evidence type="ECO:0000256" key="2">
    <source>
        <dbReference type="ARBA" id="ARBA00022701"/>
    </source>
</evidence>
<dbReference type="GO" id="GO:0004731">
    <property type="term" value="F:purine-nucleoside phosphorylase activity"/>
    <property type="evidence" value="ECO:0007669"/>
    <property type="project" value="UniProtKB-EC"/>
</dbReference>
<evidence type="ECO:0000256" key="4">
    <source>
        <dbReference type="ARBA" id="ARBA00023134"/>
    </source>
</evidence>
<dbReference type="PRINTS" id="PR01163">
    <property type="entry name" value="BETATUBULIN"/>
</dbReference>
<evidence type="ECO:0000259" key="5">
    <source>
        <dbReference type="Pfam" id="PF00091"/>
    </source>
</evidence>
<dbReference type="InterPro" id="IPR000217">
    <property type="entry name" value="Tubulin"/>
</dbReference>
<gene>
    <name evidence="7" type="ORF">HannXRQ_Chr16g0505481</name>
    <name evidence="6" type="ORF">HanXRQr2_Chr16g0732241</name>
</gene>
<organism evidence="7 8">
    <name type="scientific">Helianthus annuus</name>
    <name type="common">Common sunflower</name>
    <dbReference type="NCBI Taxonomy" id="4232"/>
    <lineage>
        <taxon>Eukaryota</taxon>
        <taxon>Viridiplantae</taxon>
        <taxon>Streptophyta</taxon>
        <taxon>Embryophyta</taxon>
        <taxon>Tracheophyta</taxon>
        <taxon>Spermatophyta</taxon>
        <taxon>Magnoliopsida</taxon>
        <taxon>eudicotyledons</taxon>
        <taxon>Gunneridae</taxon>
        <taxon>Pentapetalae</taxon>
        <taxon>asterids</taxon>
        <taxon>campanulids</taxon>
        <taxon>Asterales</taxon>
        <taxon>Asteraceae</taxon>
        <taxon>Asteroideae</taxon>
        <taxon>Heliantheae alliance</taxon>
        <taxon>Heliantheae</taxon>
        <taxon>Helianthus</taxon>
    </lineage>
</organism>
<reference evidence="6 8" key="1">
    <citation type="journal article" date="2017" name="Nature">
        <title>The sunflower genome provides insights into oil metabolism, flowering and Asterid evolution.</title>
        <authorList>
            <person name="Badouin H."/>
            <person name="Gouzy J."/>
            <person name="Grassa C.J."/>
            <person name="Murat F."/>
            <person name="Staton S.E."/>
            <person name="Cottret L."/>
            <person name="Lelandais-Briere C."/>
            <person name="Owens G.L."/>
            <person name="Carrere S."/>
            <person name="Mayjonade B."/>
            <person name="Legrand L."/>
            <person name="Gill N."/>
            <person name="Kane N.C."/>
            <person name="Bowers J.E."/>
            <person name="Hubner S."/>
            <person name="Bellec A."/>
            <person name="Berard A."/>
            <person name="Berges H."/>
            <person name="Blanchet N."/>
            <person name="Boniface M.C."/>
            <person name="Brunel D."/>
            <person name="Catrice O."/>
            <person name="Chaidir N."/>
            <person name="Claudel C."/>
            <person name="Donnadieu C."/>
            <person name="Faraut T."/>
            <person name="Fievet G."/>
            <person name="Helmstetter N."/>
            <person name="King M."/>
            <person name="Knapp S.J."/>
            <person name="Lai Z."/>
            <person name="Le Paslier M.C."/>
            <person name="Lippi Y."/>
            <person name="Lorenzon L."/>
            <person name="Mandel J.R."/>
            <person name="Marage G."/>
            <person name="Marchand G."/>
            <person name="Marquand E."/>
            <person name="Bret-Mestries E."/>
            <person name="Morien E."/>
            <person name="Nambeesan S."/>
            <person name="Nguyen T."/>
            <person name="Pegot-Espagnet P."/>
            <person name="Pouilly N."/>
            <person name="Raftis F."/>
            <person name="Sallet E."/>
            <person name="Schiex T."/>
            <person name="Thomas J."/>
            <person name="Vandecasteele C."/>
            <person name="Vares D."/>
            <person name="Vear F."/>
            <person name="Vautrin S."/>
            <person name="Crespi M."/>
            <person name="Mangin B."/>
            <person name="Burke J.M."/>
            <person name="Salse J."/>
            <person name="Munos S."/>
            <person name="Vincourt P."/>
            <person name="Rieseberg L.H."/>
            <person name="Langlade N.B."/>
        </authorList>
    </citation>
    <scope>NUCLEOTIDE SEQUENCE [LARGE SCALE GENOMIC DNA]</scope>
    <source>
        <strain evidence="8">cv. SF193</strain>
        <tissue evidence="6">Leaves</tissue>
    </source>
</reference>
<dbReference type="OMA" id="NFWEVVC"/>
<protein>
    <submittedName>
        <fullName evidence="6">Purine-nucleoside phosphorylase</fullName>
        <ecNumber evidence="6">2.4.2.1</ecNumber>
    </submittedName>
    <submittedName>
        <fullName evidence="7">Putative tubulin</fullName>
    </submittedName>
</protein>
<dbReference type="PANTHER" id="PTHR36527">
    <property type="entry name" value="OS01G0282866 PROTEIN"/>
    <property type="match status" value="1"/>
</dbReference>
<keyword evidence="3" id="KW-0547">Nucleotide-binding</keyword>
<keyword evidence="6" id="KW-0808">Transferase</keyword>
<reference evidence="6" key="3">
    <citation type="submission" date="2020-06" db="EMBL/GenBank/DDBJ databases">
        <title>Helianthus annuus Genome sequencing and assembly Release 2.</title>
        <authorList>
            <person name="Gouzy J."/>
            <person name="Langlade N."/>
            <person name="Munos S."/>
        </authorList>
    </citation>
    <scope>NUCLEOTIDE SEQUENCE</scope>
    <source>
        <tissue evidence="6">Leaves</tissue>
    </source>
</reference>
<dbReference type="GO" id="GO:0005200">
    <property type="term" value="F:structural constituent of cytoskeleton"/>
    <property type="evidence" value="ECO:0007669"/>
    <property type="project" value="InterPro"/>
</dbReference>